<evidence type="ECO:0000313" key="2">
    <source>
        <dbReference type="Proteomes" id="UP000268033"/>
    </source>
</evidence>
<protein>
    <submittedName>
        <fullName evidence="1">Late competence development protein ComFB</fullName>
    </submittedName>
</protein>
<gene>
    <name evidence="1" type="ORF">EDC28_103296</name>
</gene>
<evidence type="ECO:0000313" key="1">
    <source>
        <dbReference type="EMBL" id="ROQ28703.1"/>
    </source>
</evidence>
<dbReference type="AlphaFoldDB" id="A0A3N1PJC8"/>
<organism evidence="1 2">
    <name type="scientific">Gallaecimonas pentaromativorans</name>
    <dbReference type="NCBI Taxonomy" id="584787"/>
    <lineage>
        <taxon>Bacteria</taxon>
        <taxon>Pseudomonadati</taxon>
        <taxon>Pseudomonadota</taxon>
        <taxon>Gammaproteobacteria</taxon>
        <taxon>Enterobacterales</taxon>
        <taxon>Gallaecimonadaceae</taxon>
        <taxon>Gallaecimonas</taxon>
    </lineage>
</organism>
<sequence>MHLSEDIHNLMERMLTEELTQHPPAIGSEQLADLCCLVLNKVPPRYVRHDVDNAYFTTEQEKQQLERKIRVAITESLDFLTSGDVRY</sequence>
<name>A0A3N1PJC8_9GAMM</name>
<dbReference type="RefSeq" id="WP_050657192.1">
    <property type="nucleotide sequence ID" value="NZ_JBLXAC010000001.1"/>
</dbReference>
<dbReference type="Proteomes" id="UP000268033">
    <property type="component" value="Unassembled WGS sequence"/>
</dbReference>
<dbReference type="InterPro" id="IPR019657">
    <property type="entry name" value="ComFB"/>
</dbReference>
<comment type="caution">
    <text evidence="1">The sequence shown here is derived from an EMBL/GenBank/DDBJ whole genome shotgun (WGS) entry which is preliminary data.</text>
</comment>
<dbReference type="OrthoDB" id="5895647at2"/>
<dbReference type="Pfam" id="PF10719">
    <property type="entry name" value="ComFB"/>
    <property type="match status" value="1"/>
</dbReference>
<accession>A0A3N1PJC8</accession>
<dbReference type="EMBL" id="RJUL01000003">
    <property type="protein sequence ID" value="ROQ28703.1"/>
    <property type="molecule type" value="Genomic_DNA"/>
</dbReference>
<reference evidence="1 2" key="1">
    <citation type="submission" date="2018-11" db="EMBL/GenBank/DDBJ databases">
        <title>Genomic Encyclopedia of Type Strains, Phase IV (KMG-IV): sequencing the most valuable type-strain genomes for metagenomic binning, comparative biology and taxonomic classification.</title>
        <authorList>
            <person name="Goeker M."/>
        </authorList>
    </citation>
    <scope>NUCLEOTIDE SEQUENCE [LARGE SCALE GENOMIC DNA]</scope>
    <source>
        <strain evidence="1 2">DSM 21945</strain>
    </source>
</reference>
<dbReference type="STRING" id="584787.GCA_001247655_00110"/>
<keyword evidence="2" id="KW-1185">Reference proteome</keyword>
<proteinExistence type="predicted"/>